<name>A0A840UJG7_9FIRM</name>
<keyword evidence="9" id="KW-1185">Reference proteome</keyword>
<reference evidence="8 9" key="1">
    <citation type="submission" date="2020-08" db="EMBL/GenBank/DDBJ databases">
        <title>Genomic Encyclopedia of Type Strains, Phase IV (KMG-IV): sequencing the most valuable type-strain genomes for metagenomic binning, comparative biology and taxonomic classification.</title>
        <authorList>
            <person name="Goeker M."/>
        </authorList>
    </citation>
    <scope>NUCLEOTIDE SEQUENCE [LARGE SCALE GENOMIC DNA]</scope>
    <source>
        <strain evidence="8 9">DSM 24661</strain>
    </source>
</reference>
<dbReference type="SUPFAM" id="SSF46785">
    <property type="entry name" value="Winged helix' DNA-binding domain"/>
    <property type="match status" value="1"/>
</dbReference>
<feature type="binding site" evidence="7">
    <location>
        <position position="104"/>
    </location>
    <ligand>
        <name>Zn(2+)</name>
        <dbReference type="ChEBI" id="CHEBI:29105"/>
    </ligand>
</feature>
<dbReference type="InterPro" id="IPR043135">
    <property type="entry name" value="Fur_C"/>
</dbReference>
<dbReference type="PANTHER" id="PTHR33202">
    <property type="entry name" value="ZINC UPTAKE REGULATION PROTEIN"/>
    <property type="match status" value="1"/>
</dbReference>
<evidence type="ECO:0000313" key="8">
    <source>
        <dbReference type="EMBL" id="MBB5337139.1"/>
    </source>
</evidence>
<dbReference type="PANTHER" id="PTHR33202:SF7">
    <property type="entry name" value="FERRIC UPTAKE REGULATION PROTEIN"/>
    <property type="match status" value="1"/>
</dbReference>
<dbReference type="CDD" id="cd07153">
    <property type="entry name" value="Fur_like"/>
    <property type="match status" value="1"/>
</dbReference>
<dbReference type="GO" id="GO:0000976">
    <property type="term" value="F:transcription cis-regulatory region binding"/>
    <property type="evidence" value="ECO:0007669"/>
    <property type="project" value="TreeGrafter"/>
</dbReference>
<evidence type="ECO:0000256" key="7">
    <source>
        <dbReference type="PIRSR" id="PIRSR602481-1"/>
    </source>
</evidence>
<feature type="binding site" evidence="7">
    <location>
        <position position="148"/>
    </location>
    <ligand>
        <name>Zn(2+)</name>
        <dbReference type="ChEBI" id="CHEBI:29105"/>
    </ligand>
</feature>
<keyword evidence="3 7" id="KW-0862">Zinc</keyword>
<dbReference type="Proteomes" id="UP000559117">
    <property type="component" value="Unassembled WGS sequence"/>
</dbReference>
<keyword evidence="2" id="KW-0678">Repressor</keyword>
<feature type="binding site" evidence="7">
    <location>
        <position position="101"/>
    </location>
    <ligand>
        <name>Zn(2+)</name>
        <dbReference type="ChEBI" id="CHEBI:29105"/>
    </ligand>
</feature>
<comment type="caution">
    <text evidence="8">The sequence shown here is derived from an EMBL/GenBank/DDBJ whole genome shotgun (WGS) entry which is preliminary data.</text>
</comment>
<evidence type="ECO:0000256" key="3">
    <source>
        <dbReference type="ARBA" id="ARBA00022833"/>
    </source>
</evidence>
<organism evidence="8 9">
    <name type="scientific">Pectinatus brassicae</name>
    <dbReference type="NCBI Taxonomy" id="862415"/>
    <lineage>
        <taxon>Bacteria</taxon>
        <taxon>Bacillati</taxon>
        <taxon>Bacillota</taxon>
        <taxon>Negativicutes</taxon>
        <taxon>Selenomonadales</taxon>
        <taxon>Selenomonadaceae</taxon>
        <taxon>Pectinatus</taxon>
    </lineage>
</organism>
<dbReference type="GO" id="GO:1900376">
    <property type="term" value="P:regulation of secondary metabolite biosynthetic process"/>
    <property type="evidence" value="ECO:0007669"/>
    <property type="project" value="TreeGrafter"/>
</dbReference>
<comment type="cofactor">
    <cofactor evidence="7">
        <name>Zn(2+)</name>
        <dbReference type="ChEBI" id="CHEBI:29105"/>
    </cofactor>
    <text evidence="7">Binds 1 zinc ion per subunit.</text>
</comment>
<dbReference type="Pfam" id="PF01475">
    <property type="entry name" value="FUR"/>
    <property type="match status" value="1"/>
</dbReference>
<keyword evidence="7" id="KW-0479">Metal-binding</keyword>
<gene>
    <name evidence="8" type="ORF">HNR32_002296</name>
</gene>
<evidence type="ECO:0000256" key="2">
    <source>
        <dbReference type="ARBA" id="ARBA00022491"/>
    </source>
</evidence>
<comment type="similarity">
    <text evidence="1">Belongs to the Fur family.</text>
</comment>
<dbReference type="AlphaFoldDB" id="A0A840UJG7"/>
<evidence type="ECO:0000256" key="6">
    <source>
        <dbReference type="ARBA" id="ARBA00023163"/>
    </source>
</evidence>
<dbReference type="RefSeq" id="WP_183862708.1">
    <property type="nucleotide sequence ID" value="NZ_JACHFH010000035.1"/>
</dbReference>
<dbReference type="InterPro" id="IPR036388">
    <property type="entry name" value="WH-like_DNA-bd_sf"/>
</dbReference>
<evidence type="ECO:0000313" key="9">
    <source>
        <dbReference type="Proteomes" id="UP000559117"/>
    </source>
</evidence>
<keyword evidence="4" id="KW-0805">Transcription regulation</keyword>
<dbReference type="InterPro" id="IPR002481">
    <property type="entry name" value="FUR"/>
</dbReference>
<dbReference type="Gene3D" id="1.10.10.10">
    <property type="entry name" value="Winged helix-like DNA-binding domain superfamily/Winged helix DNA-binding domain"/>
    <property type="match status" value="1"/>
</dbReference>
<dbReference type="GO" id="GO:0008270">
    <property type="term" value="F:zinc ion binding"/>
    <property type="evidence" value="ECO:0007669"/>
    <property type="project" value="TreeGrafter"/>
</dbReference>
<keyword evidence="6" id="KW-0804">Transcription</keyword>
<dbReference type="EMBL" id="JACHFH010000035">
    <property type="protein sequence ID" value="MBB5337139.1"/>
    <property type="molecule type" value="Genomic_DNA"/>
</dbReference>
<dbReference type="Gene3D" id="3.30.1490.190">
    <property type="match status" value="1"/>
</dbReference>
<protein>
    <submittedName>
        <fullName evidence="8">Fur family ferric uptake transcriptional regulator</fullName>
    </submittedName>
</protein>
<keyword evidence="5" id="KW-0238">DNA-binding</keyword>
<evidence type="ECO:0000256" key="4">
    <source>
        <dbReference type="ARBA" id="ARBA00023015"/>
    </source>
</evidence>
<accession>A0A840UJG7</accession>
<evidence type="ECO:0000256" key="1">
    <source>
        <dbReference type="ARBA" id="ARBA00007957"/>
    </source>
</evidence>
<dbReference type="GO" id="GO:0045892">
    <property type="term" value="P:negative regulation of DNA-templated transcription"/>
    <property type="evidence" value="ECO:0007669"/>
    <property type="project" value="TreeGrafter"/>
</dbReference>
<dbReference type="InterPro" id="IPR036390">
    <property type="entry name" value="WH_DNA-bd_sf"/>
</dbReference>
<dbReference type="GO" id="GO:0003700">
    <property type="term" value="F:DNA-binding transcription factor activity"/>
    <property type="evidence" value="ECO:0007669"/>
    <property type="project" value="InterPro"/>
</dbReference>
<sequence>MTQNIINTIIEQISADGHRLTRQKRLVIESIAAHPHEHMSVENIYNYTQIHSTDISLTTVYRVVKFLTDNNILRKLNIYNDNNYYELIQADANMPHPHFICQQCGKIFDLDLNDILPQINKCQQHISKNYNFKIESSTIFYYGIGPDCRKPRLYK</sequence>
<proteinExistence type="inferred from homology"/>
<evidence type="ECO:0000256" key="5">
    <source>
        <dbReference type="ARBA" id="ARBA00023125"/>
    </source>
</evidence>